<evidence type="ECO:0000256" key="4">
    <source>
        <dbReference type="ARBA" id="ARBA00023163"/>
    </source>
</evidence>
<dbReference type="InterPro" id="IPR014284">
    <property type="entry name" value="RNA_pol_sigma-70_dom"/>
</dbReference>
<dbReference type="Pfam" id="PF04542">
    <property type="entry name" value="Sigma70_r2"/>
    <property type="match status" value="1"/>
</dbReference>
<dbReference type="Gene3D" id="1.10.10.10">
    <property type="entry name" value="Winged helix-like DNA-binding domain superfamily/Winged helix DNA-binding domain"/>
    <property type="match status" value="1"/>
</dbReference>
<name>A0A6P1TNE5_9FIRM</name>
<dbReference type="NCBIfam" id="TIGR02937">
    <property type="entry name" value="sigma70-ECF"/>
    <property type="match status" value="1"/>
</dbReference>
<keyword evidence="8" id="KW-1185">Reference proteome</keyword>
<organism evidence="7 8">
    <name type="scientific">Anaerocolumna sedimenticola</name>
    <dbReference type="NCBI Taxonomy" id="2696063"/>
    <lineage>
        <taxon>Bacteria</taxon>
        <taxon>Bacillati</taxon>
        <taxon>Bacillota</taxon>
        <taxon>Clostridia</taxon>
        <taxon>Lachnospirales</taxon>
        <taxon>Lachnospiraceae</taxon>
        <taxon>Anaerocolumna</taxon>
    </lineage>
</organism>
<dbReference type="InterPro" id="IPR039425">
    <property type="entry name" value="RNA_pol_sigma-70-like"/>
</dbReference>
<feature type="domain" description="RNA polymerase sigma factor 70 region 4 type 2" evidence="6">
    <location>
        <begin position="125"/>
        <end position="177"/>
    </location>
</feature>
<dbReference type="InterPro" id="IPR036388">
    <property type="entry name" value="WH-like_DNA-bd_sf"/>
</dbReference>
<keyword evidence="3" id="KW-0731">Sigma factor</keyword>
<keyword evidence="2" id="KW-0805">Transcription regulation</keyword>
<dbReference type="Pfam" id="PF08281">
    <property type="entry name" value="Sigma70_r4_2"/>
    <property type="match status" value="1"/>
</dbReference>
<dbReference type="GO" id="GO:0003677">
    <property type="term" value="F:DNA binding"/>
    <property type="evidence" value="ECO:0007669"/>
    <property type="project" value="InterPro"/>
</dbReference>
<dbReference type="GO" id="GO:0006352">
    <property type="term" value="P:DNA-templated transcription initiation"/>
    <property type="evidence" value="ECO:0007669"/>
    <property type="project" value="InterPro"/>
</dbReference>
<dbReference type="CDD" id="cd06171">
    <property type="entry name" value="Sigma70_r4"/>
    <property type="match status" value="1"/>
</dbReference>
<dbReference type="AlphaFoldDB" id="A0A6P1TNE5"/>
<dbReference type="InterPro" id="IPR013249">
    <property type="entry name" value="RNA_pol_sigma70_r4_t2"/>
</dbReference>
<evidence type="ECO:0000259" key="6">
    <source>
        <dbReference type="Pfam" id="PF08281"/>
    </source>
</evidence>
<keyword evidence="4" id="KW-0804">Transcription</keyword>
<protein>
    <submittedName>
        <fullName evidence="7">Sigma-70 family RNA polymerase sigma factor</fullName>
    </submittedName>
</protein>
<dbReference type="InterPro" id="IPR013324">
    <property type="entry name" value="RNA_pol_sigma_r3/r4-like"/>
</dbReference>
<dbReference type="EMBL" id="CP048000">
    <property type="protein sequence ID" value="QHQ61336.1"/>
    <property type="molecule type" value="Genomic_DNA"/>
</dbReference>
<comment type="similarity">
    <text evidence="1">Belongs to the sigma-70 factor family. ECF subfamily.</text>
</comment>
<dbReference type="InterPro" id="IPR007627">
    <property type="entry name" value="RNA_pol_sigma70_r2"/>
</dbReference>
<dbReference type="Gene3D" id="1.10.1740.10">
    <property type="match status" value="1"/>
</dbReference>
<sequence>MQKNETGVQNQKDTKVNGINLTEGFIEELCSSTWKEVYKFVSYKVGNRTEAEDITQEAYVKALDYLRKENVVIDNYSNFLKTVAMNILRDEWRKKQRAGKQFDLEELSTMDYKTEDFTEESIRRELIGAALNCLSIDQKRVIELRILKGFSTSETARILKKKEATVRVIQYRALQELASVLDKNII</sequence>
<dbReference type="PANTHER" id="PTHR43133">
    <property type="entry name" value="RNA POLYMERASE ECF-TYPE SIGMA FACTO"/>
    <property type="match status" value="1"/>
</dbReference>
<evidence type="ECO:0000259" key="5">
    <source>
        <dbReference type="Pfam" id="PF04542"/>
    </source>
</evidence>
<evidence type="ECO:0000256" key="2">
    <source>
        <dbReference type="ARBA" id="ARBA00023015"/>
    </source>
</evidence>
<dbReference type="SUPFAM" id="SSF88946">
    <property type="entry name" value="Sigma2 domain of RNA polymerase sigma factors"/>
    <property type="match status" value="1"/>
</dbReference>
<evidence type="ECO:0000256" key="3">
    <source>
        <dbReference type="ARBA" id="ARBA00023082"/>
    </source>
</evidence>
<feature type="domain" description="RNA polymerase sigma-70 region 2" evidence="5">
    <location>
        <begin position="36"/>
        <end position="97"/>
    </location>
</feature>
<reference evidence="7 8" key="1">
    <citation type="submission" date="2020-01" db="EMBL/GenBank/DDBJ databases">
        <title>Genome analysis of Anaerocolumna sp. CBA3638.</title>
        <authorList>
            <person name="Kim J."/>
            <person name="Roh S.W."/>
        </authorList>
    </citation>
    <scope>NUCLEOTIDE SEQUENCE [LARGE SCALE GENOMIC DNA]</scope>
    <source>
        <strain evidence="7 8">CBA3638</strain>
    </source>
</reference>
<evidence type="ECO:0000313" key="7">
    <source>
        <dbReference type="EMBL" id="QHQ61336.1"/>
    </source>
</evidence>
<accession>A0A6P1TNE5</accession>
<dbReference type="InterPro" id="IPR013325">
    <property type="entry name" value="RNA_pol_sigma_r2"/>
</dbReference>
<dbReference type="Proteomes" id="UP000464314">
    <property type="component" value="Chromosome"/>
</dbReference>
<dbReference type="KEGG" id="anr:Ana3638_11575"/>
<evidence type="ECO:0000256" key="1">
    <source>
        <dbReference type="ARBA" id="ARBA00010641"/>
    </source>
</evidence>
<evidence type="ECO:0000313" key="8">
    <source>
        <dbReference type="Proteomes" id="UP000464314"/>
    </source>
</evidence>
<dbReference type="GO" id="GO:0016987">
    <property type="term" value="F:sigma factor activity"/>
    <property type="evidence" value="ECO:0007669"/>
    <property type="project" value="UniProtKB-KW"/>
</dbReference>
<proteinExistence type="inferred from homology"/>
<gene>
    <name evidence="7" type="ORF">Ana3638_11575</name>
</gene>
<dbReference type="RefSeq" id="WP_161838161.1">
    <property type="nucleotide sequence ID" value="NZ_CP048000.1"/>
</dbReference>
<dbReference type="PANTHER" id="PTHR43133:SF57">
    <property type="entry name" value="RNA POLYMERASE SIGMA-70 FACTOR"/>
    <property type="match status" value="1"/>
</dbReference>
<dbReference type="SUPFAM" id="SSF88659">
    <property type="entry name" value="Sigma3 and sigma4 domains of RNA polymerase sigma factors"/>
    <property type="match status" value="1"/>
</dbReference>